<dbReference type="EMBL" id="JBBYHR010000003">
    <property type="protein sequence ID" value="MEL1243935.1"/>
    <property type="molecule type" value="Genomic_DNA"/>
</dbReference>
<dbReference type="Gene3D" id="1.10.3810.10">
    <property type="entry name" value="Biosynthetic peptidoglycan transglycosylase-like"/>
    <property type="match status" value="1"/>
</dbReference>
<evidence type="ECO:0000313" key="3">
    <source>
        <dbReference type="EMBL" id="MEL1243935.1"/>
    </source>
</evidence>
<name>A0ABU9HUV0_9FLAO</name>
<evidence type="ECO:0000259" key="2">
    <source>
        <dbReference type="Pfam" id="PF00912"/>
    </source>
</evidence>
<evidence type="ECO:0000256" key="1">
    <source>
        <dbReference type="SAM" id="Phobius"/>
    </source>
</evidence>
<reference evidence="3 4" key="1">
    <citation type="submission" date="2024-04" db="EMBL/GenBank/DDBJ databases">
        <title>Flavobacterium sp. DGU11 16S ribosomal RNA gene Genome sequencing and assembly.</title>
        <authorList>
            <person name="Park S."/>
        </authorList>
    </citation>
    <scope>NUCLEOTIDE SEQUENCE [LARGE SCALE GENOMIC DNA]</scope>
    <source>
        <strain evidence="3 4">DGU11</strain>
    </source>
</reference>
<comment type="caution">
    <text evidence="3">The sequence shown here is derived from an EMBL/GenBank/DDBJ whole genome shotgun (WGS) entry which is preliminary data.</text>
</comment>
<organism evidence="3 4">
    <name type="scientific">Flavobacterium arundinis</name>
    <dbReference type="NCBI Taxonomy" id="3139143"/>
    <lineage>
        <taxon>Bacteria</taxon>
        <taxon>Pseudomonadati</taxon>
        <taxon>Bacteroidota</taxon>
        <taxon>Flavobacteriia</taxon>
        <taxon>Flavobacteriales</taxon>
        <taxon>Flavobacteriaceae</taxon>
        <taxon>Flavobacterium</taxon>
    </lineage>
</organism>
<dbReference type="Proteomes" id="UP001464555">
    <property type="component" value="Unassembled WGS sequence"/>
</dbReference>
<sequence>MNKTKRILIKLVMFFMIILAGSYCFLAYGAYFSFDTSQREIAIAAVTSSPNLPDDFVKLYMATHPGLEESFRRTFASKVFGDESDCPCQDAAADLAVKMASGKIYKIAQLTFFLEEYVTQRQCLEFSLNNTVFAYNTNNIQEATRYYYNKELENLNDDEMLELIAMSKNPYFFNKKNHPKRLAKQVERLREKMKN</sequence>
<keyword evidence="4" id="KW-1185">Reference proteome</keyword>
<feature type="transmembrane region" description="Helical" evidence="1">
    <location>
        <begin position="7"/>
        <end position="31"/>
    </location>
</feature>
<dbReference type="Pfam" id="PF00912">
    <property type="entry name" value="Transgly"/>
    <property type="match status" value="1"/>
</dbReference>
<dbReference type="InterPro" id="IPR001264">
    <property type="entry name" value="Glyco_trans_51"/>
</dbReference>
<protein>
    <submittedName>
        <fullName evidence="3">Transglycosylase domain-containing protein</fullName>
    </submittedName>
</protein>
<dbReference type="InterPro" id="IPR023346">
    <property type="entry name" value="Lysozyme-like_dom_sf"/>
</dbReference>
<keyword evidence="1" id="KW-1133">Transmembrane helix</keyword>
<gene>
    <name evidence="3" type="ORF">AAEO56_06640</name>
</gene>
<dbReference type="InterPro" id="IPR036950">
    <property type="entry name" value="PBP_transglycosylase"/>
</dbReference>
<keyword evidence="1" id="KW-0812">Transmembrane</keyword>
<dbReference type="RefSeq" id="WP_341696250.1">
    <property type="nucleotide sequence ID" value="NZ_JBBYHR010000003.1"/>
</dbReference>
<evidence type="ECO:0000313" key="4">
    <source>
        <dbReference type="Proteomes" id="UP001464555"/>
    </source>
</evidence>
<feature type="domain" description="Glycosyl transferase family 51" evidence="2">
    <location>
        <begin position="109"/>
        <end position="193"/>
    </location>
</feature>
<dbReference type="SUPFAM" id="SSF53955">
    <property type="entry name" value="Lysozyme-like"/>
    <property type="match status" value="1"/>
</dbReference>
<keyword evidence="1" id="KW-0472">Membrane</keyword>
<proteinExistence type="predicted"/>
<accession>A0ABU9HUV0</accession>